<protein>
    <submittedName>
        <fullName evidence="2">Uncharacterized protein</fullName>
    </submittedName>
</protein>
<comment type="caution">
    <text evidence="2">The sequence shown here is derived from an EMBL/GenBank/DDBJ whole genome shotgun (WGS) entry which is preliminary data.</text>
</comment>
<feature type="region of interest" description="Disordered" evidence="1">
    <location>
        <begin position="149"/>
        <end position="204"/>
    </location>
</feature>
<dbReference type="eggNOG" id="ENOG502TBXP">
    <property type="taxonomic scope" value="Eukaryota"/>
</dbReference>
<feature type="compositionally biased region" description="Polar residues" evidence="1">
    <location>
        <begin position="252"/>
        <end position="263"/>
    </location>
</feature>
<accession>A0A212EYD3</accession>
<reference evidence="2 3" key="1">
    <citation type="journal article" date="2011" name="Cell">
        <title>The monarch butterfly genome yields insights into long-distance migration.</title>
        <authorList>
            <person name="Zhan S."/>
            <person name="Merlin C."/>
            <person name="Boore J.L."/>
            <person name="Reppert S.M."/>
        </authorList>
    </citation>
    <scope>NUCLEOTIDE SEQUENCE [LARGE SCALE GENOMIC DNA]</scope>
    <source>
        <strain evidence="2">F-2</strain>
    </source>
</reference>
<name>A0A212EYD3_DANPL</name>
<dbReference type="AlphaFoldDB" id="A0A212EYD3"/>
<evidence type="ECO:0000313" key="2">
    <source>
        <dbReference type="EMBL" id="OWR46490.1"/>
    </source>
</evidence>
<dbReference type="Proteomes" id="UP000007151">
    <property type="component" value="Unassembled WGS sequence"/>
</dbReference>
<evidence type="ECO:0000313" key="3">
    <source>
        <dbReference type="Proteomes" id="UP000007151"/>
    </source>
</evidence>
<organism evidence="2 3">
    <name type="scientific">Danaus plexippus plexippus</name>
    <dbReference type="NCBI Taxonomy" id="278856"/>
    <lineage>
        <taxon>Eukaryota</taxon>
        <taxon>Metazoa</taxon>
        <taxon>Ecdysozoa</taxon>
        <taxon>Arthropoda</taxon>
        <taxon>Hexapoda</taxon>
        <taxon>Insecta</taxon>
        <taxon>Pterygota</taxon>
        <taxon>Neoptera</taxon>
        <taxon>Endopterygota</taxon>
        <taxon>Lepidoptera</taxon>
        <taxon>Glossata</taxon>
        <taxon>Ditrysia</taxon>
        <taxon>Papilionoidea</taxon>
        <taxon>Nymphalidae</taxon>
        <taxon>Danainae</taxon>
        <taxon>Danaini</taxon>
        <taxon>Danaina</taxon>
        <taxon>Danaus</taxon>
        <taxon>Danaus</taxon>
    </lineage>
</organism>
<gene>
    <name evidence="2" type="ORF">KGM_209308</name>
</gene>
<feature type="region of interest" description="Disordered" evidence="1">
    <location>
        <begin position="236"/>
        <end position="394"/>
    </location>
</feature>
<dbReference type="InParanoid" id="A0A212EYD3"/>
<dbReference type="EMBL" id="AGBW02011558">
    <property type="protein sequence ID" value="OWR46490.1"/>
    <property type="molecule type" value="Genomic_DNA"/>
</dbReference>
<feature type="compositionally biased region" description="Pro residues" evidence="1">
    <location>
        <begin position="277"/>
        <end position="287"/>
    </location>
</feature>
<feature type="compositionally biased region" description="Pro residues" evidence="1">
    <location>
        <begin position="149"/>
        <end position="160"/>
    </location>
</feature>
<proteinExistence type="predicted"/>
<dbReference type="KEGG" id="dpl:KGM_209308"/>
<sequence length="394" mass="43502">MPLNNVFKECNGFTENTLHNTGVAPGSGGFGEVEGLELGGGQGHRQFTGTGFSMQATLPPMWSEIERYRRRRGRLTLSELTEITARAHQLHLQSQMFQLSPQELRRLRELHARLDWSRAHRPEIVLYSPAQLRQLISLSRPALDVPLASPPFPRAPPPSPAGSWRPGPLGAPWHLPDSNPSFNPDAWPVGRRQSEPRSPGGEWSWRGVRGWGAGALLLVAALLLVRATDRCFTKGYSRSRRRRSEEWPSANVLATSQQGSTNIELDLHPGNLFPLESSPPPDPPPPYTALQHEEPPPPYCHVAFTNKPQSPTVHIYLTGNEPVAHSSHGSDHGGGSEVDDDQKTSRDPETERTEEDTQRHNDAGIDNEAAPAGRSIDITHGDERRDAAGREQTC</sequence>
<feature type="compositionally biased region" description="Basic and acidic residues" evidence="1">
    <location>
        <begin position="341"/>
        <end position="363"/>
    </location>
</feature>
<evidence type="ECO:0000256" key="1">
    <source>
        <dbReference type="SAM" id="MobiDB-lite"/>
    </source>
</evidence>
<keyword evidence="3" id="KW-1185">Reference proteome</keyword>
<feature type="compositionally biased region" description="Basic and acidic residues" evidence="1">
    <location>
        <begin position="377"/>
        <end position="394"/>
    </location>
</feature>